<evidence type="ECO:0000313" key="2">
    <source>
        <dbReference type="Proteomes" id="UP001145114"/>
    </source>
</evidence>
<dbReference type="Proteomes" id="UP001145114">
    <property type="component" value="Unassembled WGS sequence"/>
</dbReference>
<sequence length="904" mass="98525">MDCDNDNGAPVSSVDVKSDLTLSGQNCGQPDASTVAKSPQQPHAGSTRRAKKIICRYALTDEPCPLGERCRYLHPRKLQQGGPSTGDASDSPGPTLASPPSASTQLPTQKEVAAAKCEPSQLRPRRSNPAKGKGKGKRQGGKDHEHPTMVSISPSQIRDLTNDTRFLARQIPSGRCETAFAVSLPMPDDFPFDVQYFYCALVVLNRYPTYKPEEDFAEIHIANKDIPARVKYNIENGFRRYVRKTVSEHMKSSAPLPTLTGYVLWLWRNLEPLANEKPAKTFEFVNFKPASESTSAVVTVPTPSDSSGSAGKEVEPKTEVPTSADNPSRDESIAARVEEKDQPHPCPVNPKGQVMAPTRPAVKRPTLKKGGRTLGLEGELAQLERRFRSSYKIVRDDDACIVVSFELKPTDPDFAIDLAFIPVELTVRKWDSAADRSPGTTGGDDALPSVELHIVDNKIVGRQGQPTTWLDRDAVSARMRHVEQEFNLHVKGISPAAHVTLLQHMNRLDRQLLSLIATPSSQQQQRQRPETSMSSSETVSGVTAAEEDSGGGSSKEQASDGRGGKEEKVNGSASEQQAEQDLRPVRRGTEIRFGSVLMEGVSMLQCHALHLLVRCDRCKNTVEVKGIQPTLPGKKDLQAWQACETCRSLVGVRFRPDYVHGGSTTLGYLDCSHCMAADLLPSKYTLMCENCPLDSDDDAGDGKGGQMTVGLLPNSRLVTNCRHCHHKMAVNLSEVEFNKLMAGLELGGKAGAGSISAQLSKLSMSKSALKHQDMAKLGVVAGQPLPENGTCKHYGKSYRWLRFPCCGKAYPCDVCHDKCEDHPNEMAKSMLCGHCAKEQSIQKAQSVGGCVACGKAYSRKAGGSGAFWEGGQGVRDQTKMSRKDTKKYQGMTKTVSSRKQKAKK</sequence>
<reference evidence="1" key="1">
    <citation type="submission" date="2022-06" db="EMBL/GenBank/DDBJ databases">
        <title>Phylogenomic reconstructions and comparative analyses of Kickxellomycotina fungi.</title>
        <authorList>
            <person name="Reynolds N.K."/>
            <person name="Stajich J.E."/>
            <person name="Barry K."/>
            <person name="Grigoriev I.V."/>
            <person name="Crous P."/>
            <person name="Smith M.E."/>
        </authorList>
    </citation>
    <scope>NUCLEOTIDE SEQUENCE</scope>
    <source>
        <strain evidence="1">RSA 2271</strain>
    </source>
</reference>
<protein>
    <submittedName>
        <fullName evidence="1">Uncharacterized protein</fullName>
    </submittedName>
</protein>
<keyword evidence="2" id="KW-1185">Reference proteome</keyword>
<accession>A0ACC1HGK3</accession>
<comment type="caution">
    <text evidence="1">The sequence shown here is derived from an EMBL/GenBank/DDBJ whole genome shotgun (WGS) entry which is preliminary data.</text>
</comment>
<organism evidence="1 2">
    <name type="scientific">Spiromyces aspiralis</name>
    <dbReference type="NCBI Taxonomy" id="68401"/>
    <lineage>
        <taxon>Eukaryota</taxon>
        <taxon>Fungi</taxon>
        <taxon>Fungi incertae sedis</taxon>
        <taxon>Zoopagomycota</taxon>
        <taxon>Kickxellomycotina</taxon>
        <taxon>Kickxellomycetes</taxon>
        <taxon>Kickxellales</taxon>
        <taxon>Kickxellaceae</taxon>
        <taxon>Spiromyces</taxon>
    </lineage>
</organism>
<proteinExistence type="predicted"/>
<evidence type="ECO:0000313" key="1">
    <source>
        <dbReference type="EMBL" id="KAJ1675689.1"/>
    </source>
</evidence>
<gene>
    <name evidence="1" type="ORF">EV182_000773</name>
</gene>
<name>A0ACC1HGK3_9FUNG</name>
<dbReference type="EMBL" id="JAMZIH010005203">
    <property type="protein sequence ID" value="KAJ1675689.1"/>
    <property type="molecule type" value="Genomic_DNA"/>
</dbReference>